<proteinExistence type="predicted"/>
<dbReference type="EMBL" id="JANPWB010000007">
    <property type="protein sequence ID" value="KAJ1173167.1"/>
    <property type="molecule type" value="Genomic_DNA"/>
</dbReference>
<dbReference type="AlphaFoldDB" id="A0AAV7T985"/>
<accession>A0AAV7T985</accession>
<protein>
    <submittedName>
        <fullName evidence="1">Uncharacterized protein</fullName>
    </submittedName>
</protein>
<evidence type="ECO:0000313" key="1">
    <source>
        <dbReference type="EMBL" id="KAJ1173167.1"/>
    </source>
</evidence>
<comment type="caution">
    <text evidence="1">The sequence shown here is derived from an EMBL/GenBank/DDBJ whole genome shotgun (WGS) entry which is preliminary data.</text>
</comment>
<keyword evidence="2" id="KW-1185">Reference proteome</keyword>
<evidence type="ECO:0000313" key="2">
    <source>
        <dbReference type="Proteomes" id="UP001066276"/>
    </source>
</evidence>
<sequence>MSSRAGEYGHVDHTMLYYDEDRLEEEDVRDETEEQERQWWAMGAGRGGGHLTVVYLLCCRQHAREKRDSNKWRPYNRGNR</sequence>
<gene>
    <name evidence="1" type="ORF">NDU88_005008</name>
</gene>
<name>A0AAV7T985_PLEWA</name>
<reference evidence="1" key="1">
    <citation type="journal article" date="2022" name="bioRxiv">
        <title>Sequencing and chromosome-scale assembly of the giantPleurodeles waltlgenome.</title>
        <authorList>
            <person name="Brown T."/>
            <person name="Elewa A."/>
            <person name="Iarovenko S."/>
            <person name="Subramanian E."/>
            <person name="Araus A.J."/>
            <person name="Petzold A."/>
            <person name="Susuki M."/>
            <person name="Suzuki K.-i.T."/>
            <person name="Hayashi T."/>
            <person name="Toyoda A."/>
            <person name="Oliveira C."/>
            <person name="Osipova E."/>
            <person name="Leigh N.D."/>
            <person name="Simon A."/>
            <person name="Yun M.H."/>
        </authorList>
    </citation>
    <scope>NUCLEOTIDE SEQUENCE</scope>
    <source>
        <strain evidence="1">20211129_DDA</strain>
        <tissue evidence="1">Liver</tissue>
    </source>
</reference>
<organism evidence="1 2">
    <name type="scientific">Pleurodeles waltl</name>
    <name type="common">Iberian ribbed newt</name>
    <dbReference type="NCBI Taxonomy" id="8319"/>
    <lineage>
        <taxon>Eukaryota</taxon>
        <taxon>Metazoa</taxon>
        <taxon>Chordata</taxon>
        <taxon>Craniata</taxon>
        <taxon>Vertebrata</taxon>
        <taxon>Euteleostomi</taxon>
        <taxon>Amphibia</taxon>
        <taxon>Batrachia</taxon>
        <taxon>Caudata</taxon>
        <taxon>Salamandroidea</taxon>
        <taxon>Salamandridae</taxon>
        <taxon>Pleurodelinae</taxon>
        <taxon>Pleurodeles</taxon>
    </lineage>
</organism>
<dbReference type="Proteomes" id="UP001066276">
    <property type="component" value="Chromosome 4_1"/>
</dbReference>